<evidence type="ECO:0000313" key="1">
    <source>
        <dbReference type="EMBL" id="OLP75939.1"/>
    </source>
</evidence>
<proteinExistence type="predicted"/>
<reference evidence="1 2" key="1">
    <citation type="submission" date="2016-02" db="EMBL/GenBank/DDBJ databases">
        <title>Genome analysis of coral dinoflagellate symbionts highlights evolutionary adaptations to a symbiotic lifestyle.</title>
        <authorList>
            <person name="Aranda M."/>
            <person name="Li Y."/>
            <person name="Liew Y.J."/>
            <person name="Baumgarten S."/>
            <person name="Simakov O."/>
            <person name="Wilson M."/>
            <person name="Piel J."/>
            <person name="Ashoor H."/>
            <person name="Bougouffa S."/>
            <person name="Bajic V.B."/>
            <person name="Ryu T."/>
            <person name="Ravasi T."/>
            <person name="Bayer T."/>
            <person name="Micklem G."/>
            <person name="Kim H."/>
            <person name="Bhak J."/>
            <person name="Lajeunesse T.C."/>
            <person name="Voolstra C.R."/>
        </authorList>
    </citation>
    <scope>NUCLEOTIDE SEQUENCE [LARGE SCALE GENOMIC DNA]</scope>
    <source>
        <strain evidence="1 2">CCMP2467</strain>
    </source>
</reference>
<gene>
    <name evidence="1" type="ORF">AK812_SmicGene44192</name>
</gene>
<keyword evidence="2" id="KW-1185">Reference proteome</keyword>
<sequence>MEPAPSTRRASPETLEEAAEILDRQQARNEPVVFRSDPGRATVAWAPRARGLRCWSPACLEEELGAVPIEGALGATLGRYLAVFFAGSEAVEGDCFLDSSSGLTNATVNFALAADSDEPFDDLFEASRQDQGKLSGAEGTAAVKFVKTWGSQKGMNMIYDKLNGFAANYYGSVNAVAIVDEFGTTSPFMIRASFLREKVDAGDVKLRFVPGDTVSNEEVKEAQEDEGIAYYHTVDYIVYVVEFIYTTSTTTT</sequence>
<protein>
    <submittedName>
        <fullName evidence="1">Uncharacterized protein</fullName>
    </submittedName>
</protein>
<accession>A0A1Q9BZ56</accession>
<dbReference type="EMBL" id="LSRX01002201">
    <property type="protein sequence ID" value="OLP75939.1"/>
    <property type="molecule type" value="Genomic_DNA"/>
</dbReference>
<name>A0A1Q9BZ56_SYMMI</name>
<organism evidence="1 2">
    <name type="scientific">Symbiodinium microadriaticum</name>
    <name type="common">Dinoflagellate</name>
    <name type="synonym">Zooxanthella microadriatica</name>
    <dbReference type="NCBI Taxonomy" id="2951"/>
    <lineage>
        <taxon>Eukaryota</taxon>
        <taxon>Sar</taxon>
        <taxon>Alveolata</taxon>
        <taxon>Dinophyceae</taxon>
        <taxon>Suessiales</taxon>
        <taxon>Symbiodiniaceae</taxon>
        <taxon>Symbiodinium</taxon>
    </lineage>
</organism>
<dbReference type="AlphaFoldDB" id="A0A1Q9BZ56"/>
<comment type="caution">
    <text evidence="1">The sequence shown here is derived from an EMBL/GenBank/DDBJ whole genome shotgun (WGS) entry which is preliminary data.</text>
</comment>
<dbReference type="Proteomes" id="UP000186817">
    <property type="component" value="Unassembled WGS sequence"/>
</dbReference>
<evidence type="ECO:0000313" key="2">
    <source>
        <dbReference type="Proteomes" id="UP000186817"/>
    </source>
</evidence>